<name>A0A4Q9KJL7_PROTD</name>
<evidence type="ECO:0000313" key="3">
    <source>
        <dbReference type="EMBL" id="TBT94652.1"/>
    </source>
</evidence>
<evidence type="ECO:0000256" key="1">
    <source>
        <dbReference type="SAM" id="Coils"/>
    </source>
</evidence>
<sequence length="88" mass="9845">MTDDQNAELLALVKSLSDRVQTLEGEIKSIKLLNAQNVPEETLVAIAAAVSGYMGFRAKRRQAHFTTSRTWQATTRRSQLSHAPLHLR</sequence>
<keyword evidence="1" id="KW-0175">Coiled coil</keyword>
<feature type="compositionally biased region" description="Polar residues" evidence="2">
    <location>
        <begin position="67"/>
        <end position="81"/>
    </location>
</feature>
<evidence type="ECO:0000313" key="4">
    <source>
        <dbReference type="Proteomes" id="UP000291933"/>
    </source>
</evidence>
<dbReference type="AlphaFoldDB" id="A0A4Q9KJL7"/>
<protein>
    <submittedName>
        <fullName evidence="3">Uncharacterized protein</fullName>
    </submittedName>
</protein>
<proteinExistence type="predicted"/>
<organism evidence="3 4">
    <name type="scientific">Propioniciclava tarda</name>
    <dbReference type="NCBI Taxonomy" id="433330"/>
    <lineage>
        <taxon>Bacteria</taxon>
        <taxon>Bacillati</taxon>
        <taxon>Actinomycetota</taxon>
        <taxon>Actinomycetes</taxon>
        <taxon>Propionibacteriales</taxon>
        <taxon>Propionibacteriaceae</taxon>
        <taxon>Propioniciclava</taxon>
    </lineage>
</organism>
<dbReference type="RefSeq" id="WP_131172354.1">
    <property type="nucleotide sequence ID" value="NZ_FXTL01000011.1"/>
</dbReference>
<feature type="region of interest" description="Disordered" evidence="2">
    <location>
        <begin position="67"/>
        <end position="88"/>
    </location>
</feature>
<evidence type="ECO:0000256" key="2">
    <source>
        <dbReference type="SAM" id="MobiDB-lite"/>
    </source>
</evidence>
<dbReference type="EMBL" id="SDMR01000011">
    <property type="protein sequence ID" value="TBT94652.1"/>
    <property type="molecule type" value="Genomic_DNA"/>
</dbReference>
<reference evidence="3 4" key="1">
    <citation type="submission" date="2019-01" db="EMBL/GenBank/DDBJ databases">
        <title>Lactibacter flavus gen. nov., sp. nov., a novel bacterium of the family Propionibacteriaceae isolated from raw milk and dairy products.</title>
        <authorList>
            <person name="Huptas C."/>
            <person name="Wenning M."/>
            <person name="Breitenwieser F."/>
            <person name="Doll E."/>
            <person name="Von Neubeck M."/>
            <person name="Busse H.-J."/>
            <person name="Scherer S."/>
        </authorList>
    </citation>
    <scope>NUCLEOTIDE SEQUENCE [LARGE SCALE GENOMIC DNA]</scope>
    <source>
        <strain evidence="3 4">DSM 22130</strain>
    </source>
</reference>
<gene>
    <name evidence="3" type="ORF">ET996_09645</name>
</gene>
<dbReference type="Proteomes" id="UP000291933">
    <property type="component" value="Unassembled WGS sequence"/>
</dbReference>
<keyword evidence="4" id="KW-1185">Reference proteome</keyword>
<dbReference type="OrthoDB" id="3731169at2"/>
<feature type="coiled-coil region" evidence="1">
    <location>
        <begin position="6"/>
        <end position="33"/>
    </location>
</feature>
<comment type="caution">
    <text evidence="3">The sequence shown here is derived from an EMBL/GenBank/DDBJ whole genome shotgun (WGS) entry which is preliminary data.</text>
</comment>
<accession>A0A4Q9KJL7</accession>